<proteinExistence type="predicted"/>
<dbReference type="InterPro" id="IPR020845">
    <property type="entry name" value="AMP-binding_CS"/>
</dbReference>
<dbReference type="InterPro" id="IPR042099">
    <property type="entry name" value="ANL_N_sf"/>
</dbReference>
<dbReference type="PROSITE" id="PS00455">
    <property type="entry name" value="AMP_BINDING"/>
    <property type="match status" value="1"/>
</dbReference>
<dbReference type="Gene3D" id="3.40.50.12780">
    <property type="entry name" value="N-terminal domain of ligase-like"/>
    <property type="match status" value="1"/>
</dbReference>
<evidence type="ECO:0000313" key="3">
    <source>
        <dbReference type="Proteomes" id="UP001201273"/>
    </source>
</evidence>
<evidence type="ECO:0000259" key="1">
    <source>
        <dbReference type="Pfam" id="PF00501"/>
    </source>
</evidence>
<dbReference type="InterPro" id="IPR000873">
    <property type="entry name" value="AMP-dep_synth/lig_dom"/>
</dbReference>
<dbReference type="PANTHER" id="PTHR43767:SF1">
    <property type="entry name" value="NONRIBOSOMAL PEPTIDE SYNTHASE PES1 (EUROFUNG)-RELATED"/>
    <property type="match status" value="1"/>
</dbReference>
<protein>
    <submittedName>
        <fullName evidence="2">AMP-binding protein</fullName>
    </submittedName>
</protein>
<dbReference type="PANTHER" id="PTHR43767">
    <property type="entry name" value="LONG-CHAIN-FATTY-ACID--COA LIGASE"/>
    <property type="match status" value="1"/>
</dbReference>
<keyword evidence="3" id="KW-1185">Reference proteome</keyword>
<dbReference type="Pfam" id="PF00501">
    <property type="entry name" value="AMP-binding"/>
    <property type="match status" value="1"/>
</dbReference>
<sequence length="455" mass="50026">MRYLAPHFQHQGIALIDNELQLKFSELTNHFAHCLLPLQGKPRQLIAIEMDNSLAATLMYLACLDAGHVALLLDAKQAREQKAATIAHFQANYCYSSAAGLELQSELTHSLANELALMLATSGSTGTVKYVCLSLQNIISNAQSIIEYLDITPTERAITSLPLHYSYGLSVLHSHLFAGAQTVLTSESVMSKGFWALMKEQQISHLAAVPAQYQMLARLKLEQMDLPHLTTLTQAGGRLSDSLASHFATWAKRSQRRFFIMYGQTEATARIAYLNPAKAGTKPGCIGQAIPGGTLSLRGDNGELITVAKQQGELVYQGGNVMLGYAGSLSDLSHFPPLEQLHTGDLAYLDDDGDFVISGRIKRIIKLQGVRFSLDELEQRLQQDCYSTLVTLGEDENLLVVSVGDVSQQEIKQFLRLTFAIHPSLVRIKQVSELPLLSNGKIDYQTLLLNSKVDT</sequence>
<accession>A0ABS8WAP8</accession>
<name>A0ABS8WAP8_9GAMM</name>
<dbReference type="SUPFAM" id="SSF56801">
    <property type="entry name" value="Acetyl-CoA synthetase-like"/>
    <property type="match status" value="1"/>
</dbReference>
<comment type="caution">
    <text evidence="2">The sequence shown here is derived from an EMBL/GenBank/DDBJ whole genome shotgun (WGS) entry which is preliminary data.</text>
</comment>
<gene>
    <name evidence="2" type="ORF">K6Y31_12230</name>
</gene>
<feature type="domain" description="AMP-dependent synthetase/ligase" evidence="1">
    <location>
        <begin position="112"/>
        <end position="325"/>
    </location>
</feature>
<dbReference type="InterPro" id="IPR050237">
    <property type="entry name" value="ATP-dep_AMP-bd_enzyme"/>
</dbReference>
<evidence type="ECO:0000313" key="2">
    <source>
        <dbReference type="EMBL" id="MCE2595588.1"/>
    </source>
</evidence>
<organism evidence="2 3">
    <name type="scientific">Motilimonas cestriensis</name>
    <dbReference type="NCBI Taxonomy" id="2742685"/>
    <lineage>
        <taxon>Bacteria</taxon>
        <taxon>Pseudomonadati</taxon>
        <taxon>Pseudomonadota</taxon>
        <taxon>Gammaproteobacteria</taxon>
        <taxon>Alteromonadales</taxon>
        <taxon>Alteromonadales genera incertae sedis</taxon>
        <taxon>Motilimonas</taxon>
    </lineage>
</organism>
<dbReference type="RefSeq" id="WP_233053098.1">
    <property type="nucleotide sequence ID" value="NZ_JAIMJA010000011.1"/>
</dbReference>
<dbReference type="EMBL" id="JAIMJA010000011">
    <property type="protein sequence ID" value="MCE2595588.1"/>
    <property type="molecule type" value="Genomic_DNA"/>
</dbReference>
<dbReference type="Proteomes" id="UP001201273">
    <property type="component" value="Unassembled WGS sequence"/>
</dbReference>
<reference evidence="2 3" key="1">
    <citation type="journal article" date="2022" name="Environ. Microbiol. Rep.">
        <title>Eco-phylogenetic analyses reveal divergent evolution of vitamin B12 metabolism in the marine bacterial family 'Psychromonadaceae'.</title>
        <authorList>
            <person name="Jin X."/>
            <person name="Yang Y."/>
            <person name="Cao H."/>
            <person name="Gao B."/>
            <person name="Zhao Z."/>
        </authorList>
    </citation>
    <scope>NUCLEOTIDE SEQUENCE [LARGE SCALE GENOMIC DNA]</scope>
    <source>
        <strain evidence="2 3">MKS20</strain>
    </source>
</reference>